<keyword evidence="2" id="KW-1185">Reference proteome</keyword>
<dbReference type="EMBL" id="VEPZ02001060">
    <property type="protein sequence ID" value="KAE8696719.1"/>
    <property type="molecule type" value="Genomic_DNA"/>
</dbReference>
<dbReference type="Proteomes" id="UP000436088">
    <property type="component" value="Unassembled WGS sequence"/>
</dbReference>
<comment type="caution">
    <text evidence="1">The sequence shown here is derived from an EMBL/GenBank/DDBJ whole genome shotgun (WGS) entry which is preliminary data.</text>
</comment>
<organism evidence="1 2">
    <name type="scientific">Hibiscus syriacus</name>
    <name type="common">Rose of Sharon</name>
    <dbReference type="NCBI Taxonomy" id="106335"/>
    <lineage>
        <taxon>Eukaryota</taxon>
        <taxon>Viridiplantae</taxon>
        <taxon>Streptophyta</taxon>
        <taxon>Embryophyta</taxon>
        <taxon>Tracheophyta</taxon>
        <taxon>Spermatophyta</taxon>
        <taxon>Magnoliopsida</taxon>
        <taxon>eudicotyledons</taxon>
        <taxon>Gunneridae</taxon>
        <taxon>Pentapetalae</taxon>
        <taxon>rosids</taxon>
        <taxon>malvids</taxon>
        <taxon>Malvales</taxon>
        <taxon>Malvaceae</taxon>
        <taxon>Malvoideae</taxon>
        <taxon>Hibiscus</taxon>
    </lineage>
</organism>
<proteinExistence type="predicted"/>
<evidence type="ECO:0000313" key="2">
    <source>
        <dbReference type="Proteomes" id="UP000436088"/>
    </source>
</evidence>
<dbReference type="AlphaFoldDB" id="A0A6A3A068"/>
<evidence type="ECO:0000313" key="1">
    <source>
        <dbReference type="EMBL" id="KAE8696719.1"/>
    </source>
</evidence>
<accession>A0A6A3A068</accession>
<gene>
    <name evidence="1" type="ORF">F3Y22_tig00110647pilonHSYRG00051</name>
</gene>
<sequence length="81" mass="9028">MAILKTVMAVAVMTATIEWKMAGVHMHHVVGGYQGWDPSSDVASWSYCRRFSVGDKICKLLLFTFFLISFAQKSVPAPFTL</sequence>
<reference evidence="1" key="1">
    <citation type="submission" date="2019-09" db="EMBL/GenBank/DDBJ databases">
        <title>Draft genome information of white flower Hibiscus syriacus.</title>
        <authorList>
            <person name="Kim Y.-M."/>
        </authorList>
    </citation>
    <scope>NUCLEOTIDE SEQUENCE [LARGE SCALE GENOMIC DNA]</scope>
    <source>
        <strain evidence="1">YM2019G1</strain>
    </source>
</reference>
<name>A0A6A3A068_HIBSY</name>
<protein>
    <submittedName>
        <fullName evidence="1">Fumarylacetoacetase</fullName>
    </submittedName>
</protein>